<sequence>KVDIIIYNPIEAVKLEPQLRYLGDATPPLEWVGLQRAKAYNIIIGSNVDYNIRSTIPSHIKSNNHQKNKTVAEQTTRIRQQTLPTVLQASELRKNAVTSLVKAFVEANIPLEKVDKL</sequence>
<feature type="non-terminal residue" evidence="1">
    <location>
        <position position="117"/>
    </location>
</feature>
<dbReference type="Proteomes" id="UP000789920">
    <property type="component" value="Unassembled WGS sequence"/>
</dbReference>
<keyword evidence="2" id="KW-1185">Reference proteome</keyword>
<protein>
    <submittedName>
        <fullName evidence="1">28913_t:CDS:1</fullName>
    </submittedName>
</protein>
<gene>
    <name evidence="1" type="ORF">RPERSI_LOCUS15934</name>
</gene>
<organism evidence="1 2">
    <name type="scientific">Racocetra persica</name>
    <dbReference type="NCBI Taxonomy" id="160502"/>
    <lineage>
        <taxon>Eukaryota</taxon>
        <taxon>Fungi</taxon>
        <taxon>Fungi incertae sedis</taxon>
        <taxon>Mucoromycota</taxon>
        <taxon>Glomeromycotina</taxon>
        <taxon>Glomeromycetes</taxon>
        <taxon>Diversisporales</taxon>
        <taxon>Gigasporaceae</taxon>
        <taxon>Racocetra</taxon>
    </lineage>
</organism>
<name>A0ACA9QWH2_9GLOM</name>
<reference evidence="1" key="1">
    <citation type="submission" date="2021-06" db="EMBL/GenBank/DDBJ databases">
        <authorList>
            <person name="Kallberg Y."/>
            <person name="Tangrot J."/>
            <person name="Rosling A."/>
        </authorList>
    </citation>
    <scope>NUCLEOTIDE SEQUENCE</scope>
    <source>
        <strain evidence="1">MA461A</strain>
    </source>
</reference>
<comment type="caution">
    <text evidence="1">The sequence shown here is derived from an EMBL/GenBank/DDBJ whole genome shotgun (WGS) entry which is preliminary data.</text>
</comment>
<feature type="non-terminal residue" evidence="1">
    <location>
        <position position="1"/>
    </location>
</feature>
<dbReference type="EMBL" id="CAJVQC010038820">
    <property type="protein sequence ID" value="CAG8767084.1"/>
    <property type="molecule type" value="Genomic_DNA"/>
</dbReference>
<evidence type="ECO:0000313" key="2">
    <source>
        <dbReference type="Proteomes" id="UP000789920"/>
    </source>
</evidence>
<proteinExistence type="predicted"/>
<accession>A0ACA9QWH2</accession>
<evidence type="ECO:0000313" key="1">
    <source>
        <dbReference type="EMBL" id="CAG8767084.1"/>
    </source>
</evidence>